<feature type="transmembrane region" description="Helical" evidence="2">
    <location>
        <begin position="397"/>
        <end position="420"/>
    </location>
</feature>
<feature type="transmembrane region" description="Helical" evidence="2">
    <location>
        <begin position="267"/>
        <end position="290"/>
    </location>
</feature>
<accession>A0ABQ9YAA9</accession>
<evidence type="ECO:0000259" key="3">
    <source>
        <dbReference type="Pfam" id="PF25474"/>
    </source>
</evidence>
<feature type="compositionally biased region" description="Polar residues" evidence="1">
    <location>
        <begin position="226"/>
        <end position="245"/>
    </location>
</feature>
<evidence type="ECO:0000256" key="1">
    <source>
        <dbReference type="SAM" id="MobiDB-lite"/>
    </source>
</evidence>
<reference evidence="4 5" key="1">
    <citation type="journal article" date="2022" name="bioRxiv">
        <title>Genomics of Preaxostyla Flagellates Illuminates Evolutionary Transitions and the Path Towards Mitochondrial Loss.</title>
        <authorList>
            <person name="Novak L.V.F."/>
            <person name="Treitli S.C."/>
            <person name="Pyrih J."/>
            <person name="Halakuc P."/>
            <person name="Pipaliya S.V."/>
            <person name="Vacek V."/>
            <person name="Brzon O."/>
            <person name="Soukal P."/>
            <person name="Eme L."/>
            <person name="Dacks J.B."/>
            <person name="Karnkowska A."/>
            <person name="Elias M."/>
            <person name="Hampl V."/>
        </authorList>
    </citation>
    <scope>NUCLEOTIDE SEQUENCE [LARGE SCALE GENOMIC DNA]</scope>
    <source>
        <strain evidence="4">NAU3</strain>
        <tissue evidence="4">Gut</tissue>
    </source>
</reference>
<feature type="region of interest" description="Disordered" evidence="1">
    <location>
        <begin position="226"/>
        <end position="257"/>
    </location>
</feature>
<evidence type="ECO:0000256" key="2">
    <source>
        <dbReference type="SAM" id="Phobius"/>
    </source>
</evidence>
<keyword evidence="2" id="KW-1133">Transmembrane helix</keyword>
<protein>
    <recommendedName>
        <fullName evidence="3">TmcB/TmcC TPR repeats domain-containing protein</fullName>
    </recommendedName>
</protein>
<name>A0ABQ9YAA9_9EUKA</name>
<sequence length="435" mass="49064">MSAYDRTVCPVKVAERASESKSAEIHQRKAGARSNQVLDRERMQEEQRVHFSCRSDPVQCSEEDALFMRALDLLSFLLSFQTNSQMKMGDCLRTTNQCVPSLHERWVVFALMRDMERKTSAQGGQNSQATKAHDMSRTYLQQAYLLLSKENMDLDRIMLFLDKAIGFERDSRDVYQLLLRQYPNSAQVIRGYGALLRDIYRDDDTTMLMFTEANIIEEDTTLTETMSRVSGGSKLSSIAGRSSGQQKKKKNRNDSGATLQLDEDKTALLPLFIHIVIMSGIVIVGTMVAISSAGIHERDLHGQHQSHQQSVREESNHAPRGTGRSVPGSFGDALIFDDGIRRHPHHHPTQVVNMNLIDLVNNIANVAALIIINEGFWNTVEWPGLPAQLYFVIKNGPYVDIAVGGASVVHHLIVLIVQYVQTINKLKRERREVLF</sequence>
<keyword evidence="2" id="KW-0472">Membrane</keyword>
<feature type="region of interest" description="Disordered" evidence="1">
    <location>
        <begin position="299"/>
        <end position="329"/>
    </location>
</feature>
<comment type="caution">
    <text evidence="4">The sequence shown here is derived from an EMBL/GenBank/DDBJ whole genome shotgun (WGS) entry which is preliminary data.</text>
</comment>
<gene>
    <name evidence="4" type="ORF">BLNAU_4357</name>
</gene>
<feature type="domain" description="TmcB/TmcC TPR repeats" evidence="3">
    <location>
        <begin position="127"/>
        <end position="219"/>
    </location>
</feature>
<dbReference type="Proteomes" id="UP001281761">
    <property type="component" value="Unassembled WGS sequence"/>
</dbReference>
<proteinExistence type="predicted"/>
<organism evidence="4 5">
    <name type="scientific">Blattamonas nauphoetae</name>
    <dbReference type="NCBI Taxonomy" id="2049346"/>
    <lineage>
        <taxon>Eukaryota</taxon>
        <taxon>Metamonada</taxon>
        <taxon>Preaxostyla</taxon>
        <taxon>Oxymonadida</taxon>
        <taxon>Blattamonas</taxon>
    </lineage>
</organism>
<evidence type="ECO:0000313" key="4">
    <source>
        <dbReference type="EMBL" id="KAK2960702.1"/>
    </source>
</evidence>
<keyword evidence="2" id="KW-0812">Transmembrane</keyword>
<evidence type="ECO:0000313" key="5">
    <source>
        <dbReference type="Proteomes" id="UP001281761"/>
    </source>
</evidence>
<keyword evidence="5" id="KW-1185">Reference proteome</keyword>
<dbReference type="EMBL" id="JARBJD010000021">
    <property type="protein sequence ID" value="KAK2960702.1"/>
    <property type="molecule type" value="Genomic_DNA"/>
</dbReference>
<dbReference type="Pfam" id="PF25474">
    <property type="entry name" value="TPR_TmcB"/>
    <property type="match status" value="1"/>
</dbReference>
<dbReference type="InterPro" id="IPR057352">
    <property type="entry name" value="TPR_TmcB/C"/>
</dbReference>